<dbReference type="RefSeq" id="WP_034873922.1">
    <property type="nucleotide sequence ID" value="NZ_JOKG01000002.1"/>
</dbReference>
<accession>A0A081N6V2</accession>
<organism evidence="1 2">
    <name type="scientific">Endozoicomonas montiporae</name>
    <dbReference type="NCBI Taxonomy" id="1027273"/>
    <lineage>
        <taxon>Bacteria</taxon>
        <taxon>Pseudomonadati</taxon>
        <taxon>Pseudomonadota</taxon>
        <taxon>Gammaproteobacteria</taxon>
        <taxon>Oceanospirillales</taxon>
        <taxon>Endozoicomonadaceae</taxon>
        <taxon>Endozoicomonas</taxon>
    </lineage>
</organism>
<dbReference type="InterPro" id="IPR012337">
    <property type="entry name" value="RNaseH-like_sf"/>
</dbReference>
<proteinExistence type="predicted"/>
<gene>
    <name evidence="1" type="ORF">GZ77_06950</name>
</gene>
<sequence>MSNTKQVVQQGFVLNRNSWDSKGHTVISLWVITDSGPARLVIEHEKPVFFIESINQNTASDVLQTEGTAHDSKPLSLTTFEHQPVTAFYFYTLDAFYRGQEHIKRNGITVLEGDIRLHERYLMERFVYGSLCFVGTPVNRQDFTEYRDVRIKPSEYRPAFKVISLDLECSAKGELYSIGLSGCQSDSGITPCVSIVVTSSDF</sequence>
<dbReference type="EMBL" id="JOKG01000002">
    <property type="protein sequence ID" value="KEQ14175.1"/>
    <property type="molecule type" value="Genomic_DNA"/>
</dbReference>
<dbReference type="SUPFAM" id="SSF53098">
    <property type="entry name" value="Ribonuclease H-like"/>
    <property type="match status" value="1"/>
</dbReference>
<dbReference type="eggNOG" id="COG0417">
    <property type="taxonomic scope" value="Bacteria"/>
</dbReference>
<comment type="caution">
    <text evidence="1">The sequence shown here is derived from an EMBL/GenBank/DDBJ whole genome shotgun (WGS) entry which is preliminary data.</text>
</comment>
<evidence type="ECO:0000313" key="1">
    <source>
        <dbReference type="EMBL" id="KEQ14175.1"/>
    </source>
</evidence>
<name>A0A081N6V2_9GAMM</name>
<reference evidence="1 2" key="1">
    <citation type="submission" date="2014-06" db="EMBL/GenBank/DDBJ databases">
        <title>Whole Genome Sequences of Three Symbiotic Endozoicomonas Bacteria.</title>
        <authorList>
            <person name="Neave M.J."/>
            <person name="Apprill A."/>
            <person name="Voolstra C.R."/>
        </authorList>
    </citation>
    <scope>NUCLEOTIDE SEQUENCE [LARGE SCALE GENOMIC DNA]</scope>
    <source>
        <strain evidence="1 2">LMG 24815</strain>
    </source>
</reference>
<dbReference type="AlphaFoldDB" id="A0A081N6V2"/>
<evidence type="ECO:0008006" key="3">
    <source>
        <dbReference type="Google" id="ProtNLM"/>
    </source>
</evidence>
<evidence type="ECO:0000313" key="2">
    <source>
        <dbReference type="Proteomes" id="UP000028006"/>
    </source>
</evidence>
<keyword evidence="2" id="KW-1185">Reference proteome</keyword>
<dbReference type="Gene3D" id="2.40.50.590">
    <property type="match status" value="2"/>
</dbReference>
<protein>
    <recommendedName>
        <fullName evidence="3">DNA-directed DNA polymerase family B exonuclease domain-containing protein</fullName>
    </recommendedName>
</protein>
<dbReference type="Proteomes" id="UP000028006">
    <property type="component" value="Unassembled WGS sequence"/>
</dbReference>